<keyword evidence="4" id="KW-1185">Reference proteome</keyword>
<dbReference type="Ensembl" id="ENSNMLT00000048916.1">
    <property type="protein sequence ID" value="ENSNMLP00000044069.1"/>
    <property type="gene ID" value="ENSNMLG00000026683.1"/>
</dbReference>
<evidence type="ECO:0000256" key="1">
    <source>
        <dbReference type="ARBA" id="ARBA00022603"/>
    </source>
</evidence>
<dbReference type="PANTHER" id="PTHR14614">
    <property type="entry name" value="HEPATOCELLULAR CARCINOMA-ASSOCIATED ANTIGEN"/>
    <property type="match status" value="1"/>
</dbReference>
<name>A0A8C6V204_9GOBI</name>
<accession>A0A8C6V204</accession>
<dbReference type="GO" id="GO:0005829">
    <property type="term" value="C:cytosol"/>
    <property type="evidence" value="ECO:0007669"/>
    <property type="project" value="TreeGrafter"/>
</dbReference>
<keyword evidence="1" id="KW-0489">Methyltransferase</keyword>
<evidence type="ECO:0000313" key="4">
    <source>
        <dbReference type="Proteomes" id="UP000694523"/>
    </source>
</evidence>
<sequence>CPDFKPTKDMNGEVDDPFPMEDCLFEETFSNESVYNLSGHELRIKQLFGANLGVAAPVWEAAIHLSNYLAERSAELKGKRVIELGSGTGLLGIFAARLGAVVTLTDLPVALPPISANVGANTPSGGWPSLPPHFPSDWDLVLGADIIYIPETFPLLIETLVHLCRSGTVVFFCSKMRKEHRTHIFMRIICPPGSTWSLCNEMNSRILTFIRRL</sequence>
<dbReference type="Pfam" id="PF10294">
    <property type="entry name" value="Methyltransf_16"/>
    <property type="match status" value="1"/>
</dbReference>
<dbReference type="Proteomes" id="UP000694523">
    <property type="component" value="Unplaced"/>
</dbReference>
<evidence type="ECO:0000313" key="3">
    <source>
        <dbReference type="Ensembl" id="ENSNMLP00000044069.1"/>
    </source>
</evidence>
<dbReference type="AlphaFoldDB" id="A0A8C6V204"/>
<evidence type="ECO:0000256" key="2">
    <source>
        <dbReference type="ARBA" id="ARBA00022691"/>
    </source>
</evidence>
<dbReference type="SUPFAM" id="SSF53335">
    <property type="entry name" value="S-adenosyl-L-methionine-dependent methyltransferases"/>
    <property type="match status" value="1"/>
</dbReference>
<dbReference type="InterPro" id="IPR019410">
    <property type="entry name" value="Methyltransf_16"/>
</dbReference>
<proteinExistence type="predicted"/>
<dbReference type="PANTHER" id="PTHR14614:SF5">
    <property type="entry name" value="EEF1A LYSINE METHYLTRANSFERASE 3"/>
    <property type="match status" value="1"/>
</dbReference>
<dbReference type="Gene3D" id="3.40.50.150">
    <property type="entry name" value="Vaccinia Virus protein VP39"/>
    <property type="match status" value="1"/>
</dbReference>
<dbReference type="GO" id="GO:0032991">
    <property type="term" value="C:protein-containing complex"/>
    <property type="evidence" value="ECO:0007669"/>
    <property type="project" value="TreeGrafter"/>
</dbReference>
<dbReference type="InterPro" id="IPR029063">
    <property type="entry name" value="SAM-dependent_MTases_sf"/>
</dbReference>
<keyword evidence="2" id="KW-0949">S-adenosyl-L-methionine</keyword>
<dbReference type="GO" id="GO:0032259">
    <property type="term" value="P:methylation"/>
    <property type="evidence" value="ECO:0007669"/>
    <property type="project" value="UniProtKB-KW"/>
</dbReference>
<reference evidence="3" key="1">
    <citation type="submission" date="2025-08" db="UniProtKB">
        <authorList>
            <consortium name="Ensembl"/>
        </authorList>
    </citation>
    <scope>IDENTIFICATION</scope>
</reference>
<keyword evidence="1" id="KW-0808">Transferase</keyword>
<dbReference type="GO" id="GO:0008168">
    <property type="term" value="F:methyltransferase activity"/>
    <property type="evidence" value="ECO:0007669"/>
    <property type="project" value="UniProtKB-KW"/>
</dbReference>
<protein>
    <submittedName>
        <fullName evidence="3">EEF1A lysine methyltransferase 3</fullName>
    </submittedName>
</protein>
<reference evidence="3" key="2">
    <citation type="submission" date="2025-09" db="UniProtKB">
        <authorList>
            <consortium name="Ensembl"/>
        </authorList>
    </citation>
    <scope>IDENTIFICATION</scope>
</reference>
<organism evidence="3 4">
    <name type="scientific">Neogobius melanostomus</name>
    <name type="common">round goby</name>
    <dbReference type="NCBI Taxonomy" id="47308"/>
    <lineage>
        <taxon>Eukaryota</taxon>
        <taxon>Metazoa</taxon>
        <taxon>Chordata</taxon>
        <taxon>Craniata</taxon>
        <taxon>Vertebrata</taxon>
        <taxon>Euteleostomi</taxon>
        <taxon>Actinopterygii</taxon>
        <taxon>Neopterygii</taxon>
        <taxon>Teleostei</taxon>
        <taxon>Neoteleostei</taxon>
        <taxon>Acanthomorphata</taxon>
        <taxon>Gobiaria</taxon>
        <taxon>Gobiiformes</taxon>
        <taxon>Gobioidei</taxon>
        <taxon>Gobiidae</taxon>
        <taxon>Benthophilinae</taxon>
        <taxon>Neogobiini</taxon>
        <taxon>Neogobius</taxon>
    </lineage>
</organism>